<dbReference type="GeneID" id="20672875"/>
<dbReference type="Proteomes" id="UP000030671">
    <property type="component" value="Unassembled WGS sequence"/>
</dbReference>
<dbReference type="EMBL" id="KI925460">
    <property type="protein sequence ID" value="ETW79973.1"/>
    <property type="molecule type" value="Genomic_DNA"/>
</dbReference>
<dbReference type="HOGENOM" id="CLU_3014418_0_0_1"/>
<organism evidence="1 2">
    <name type="scientific">Heterobasidion irregulare (strain TC 32-1)</name>
    <dbReference type="NCBI Taxonomy" id="747525"/>
    <lineage>
        <taxon>Eukaryota</taxon>
        <taxon>Fungi</taxon>
        <taxon>Dikarya</taxon>
        <taxon>Basidiomycota</taxon>
        <taxon>Agaricomycotina</taxon>
        <taxon>Agaricomycetes</taxon>
        <taxon>Russulales</taxon>
        <taxon>Bondarzewiaceae</taxon>
        <taxon>Heterobasidion</taxon>
        <taxon>Heterobasidion annosum species complex</taxon>
    </lineage>
</organism>
<dbReference type="RefSeq" id="XP_009548499.1">
    <property type="nucleotide sequence ID" value="XM_009550204.1"/>
</dbReference>
<sequence length="56" mass="6237">MSSTVVQDQTILHVRSALLSRTNGAARTDARARRYLHSSAPPWLEAPYTFPATEHT</sequence>
<gene>
    <name evidence="1" type="ORF">HETIRDRAFT_410531</name>
</gene>
<protein>
    <submittedName>
        <fullName evidence="1">Uncharacterized protein</fullName>
    </submittedName>
</protein>
<evidence type="ECO:0000313" key="1">
    <source>
        <dbReference type="EMBL" id="ETW79973.1"/>
    </source>
</evidence>
<dbReference type="AlphaFoldDB" id="W4K2C4"/>
<accession>W4K2C4</accession>
<reference evidence="1 2" key="1">
    <citation type="journal article" date="2012" name="New Phytol.">
        <title>Insight into trade-off between wood decay and parasitism from the genome of a fungal forest pathogen.</title>
        <authorList>
            <person name="Olson A."/>
            <person name="Aerts A."/>
            <person name="Asiegbu F."/>
            <person name="Belbahri L."/>
            <person name="Bouzid O."/>
            <person name="Broberg A."/>
            <person name="Canback B."/>
            <person name="Coutinho P.M."/>
            <person name="Cullen D."/>
            <person name="Dalman K."/>
            <person name="Deflorio G."/>
            <person name="van Diepen L.T."/>
            <person name="Dunand C."/>
            <person name="Duplessis S."/>
            <person name="Durling M."/>
            <person name="Gonthier P."/>
            <person name="Grimwood J."/>
            <person name="Fossdal C.G."/>
            <person name="Hansson D."/>
            <person name="Henrissat B."/>
            <person name="Hietala A."/>
            <person name="Himmelstrand K."/>
            <person name="Hoffmeister D."/>
            <person name="Hogberg N."/>
            <person name="James T.Y."/>
            <person name="Karlsson M."/>
            <person name="Kohler A."/>
            <person name="Kues U."/>
            <person name="Lee Y.H."/>
            <person name="Lin Y.C."/>
            <person name="Lind M."/>
            <person name="Lindquist E."/>
            <person name="Lombard V."/>
            <person name="Lucas S."/>
            <person name="Lunden K."/>
            <person name="Morin E."/>
            <person name="Murat C."/>
            <person name="Park J."/>
            <person name="Raffaello T."/>
            <person name="Rouze P."/>
            <person name="Salamov A."/>
            <person name="Schmutz J."/>
            <person name="Solheim H."/>
            <person name="Stahlberg J."/>
            <person name="Velez H."/>
            <person name="de Vries R.P."/>
            <person name="Wiebenga A."/>
            <person name="Woodward S."/>
            <person name="Yakovlev I."/>
            <person name="Garbelotto M."/>
            <person name="Martin F."/>
            <person name="Grigoriev I.V."/>
            <person name="Stenlid J."/>
        </authorList>
    </citation>
    <scope>NUCLEOTIDE SEQUENCE [LARGE SCALE GENOMIC DNA]</scope>
    <source>
        <strain evidence="1 2">TC 32-1</strain>
    </source>
</reference>
<keyword evidence="2" id="KW-1185">Reference proteome</keyword>
<evidence type="ECO:0000313" key="2">
    <source>
        <dbReference type="Proteomes" id="UP000030671"/>
    </source>
</evidence>
<name>W4K2C4_HETIT</name>
<proteinExistence type="predicted"/>
<dbReference type="KEGG" id="hir:HETIRDRAFT_410531"/>
<dbReference type="InParanoid" id="W4K2C4"/>